<dbReference type="Gene3D" id="3.40.50.450">
    <property type="match status" value="1"/>
</dbReference>
<dbReference type="RefSeq" id="WP_249655731.1">
    <property type="nucleotide sequence ID" value="NZ_JAMFMA010000001.1"/>
</dbReference>
<accession>A0ABT0PMG7</accession>
<reference evidence="1 2" key="1">
    <citation type="submission" date="2022-05" db="EMBL/GenBank/DDBJ databases">
        <authorList>
            <person name="Park J.-S."/>
        </authorList>
    </citation>
    <scope>NUCLEOTIDE SEQUENCE [LARGE SCALE GENOMIC DNA]</scope>
    <source>
        <strain evidence="1 2">2012CJ35-5</strain>
    </source>
</reference>
<evidence type="ECO:0000313" key="2">
    <source>
        <dbReference type="Proteomes" id="UP001203607"/>
    </source>
</evidence>
<name>A0ABT0PMG7_9FLAO</name>
<keyword evidence="2" id="KW-1185">Reference proteome</keyword>
<dbReference type="Proteomes" id="UP001203607">
    <property type="component" value="Unassembled WGS sequence"/>
</dbReference>
<dbReference type="EMBL" id="JAMFMA010000001">
    <property type="protein sequence ID" value="MCL6272544.1"/>
    <property type="molecule type" value="Genomic_DNA"/>
</dbReference>
<comment type="caution">
    <text evidence="1">The sequence shown here is derived from an EMBL/GenBank/DDBJ whole genome shotgun (WGS) entry which is preliminary data.</text>
</comment>
<sequence>MHSPAPKYCHLTGLETTPTQSNSDIAEYTIEVNGKTIKFGFLWDHNNSKFVNDHQHIFKGLILNGHFPEYYEDPNKPYFENEQLEKIIRNSSFPKTPEDKLNYLLNHLHSLQEFQGSPINPVDHKLLTEELAHKLFFKNFKEMHFYLATLQNMGFVSYGSRSTMDGPSITDIKFTYKGLSKVIELNESGNLSDRCFIAMSFSKEQLKTRECLKETITECGYHPILIDEQHFDADITINDAIIAEIKKSRFVVADFTEQKCGVYFEAGFAVGLKRPVIYSCSQEDFKNTHFDTNHYPHVIYESLEQLRSKLKAKIEAWIN</sequence>
<organism evidence="1 2">
    <name type="scientific">Flagellimonas spongiicola</name>
    <dbReference type="NCBI Taxonomy" id="2942208"/>
    <lineage>
        <taxon>Bacteria</taxon>
        <taxon>Pseudomonadati</taxon>
        <taxon>Bacteroidota</taxon>
        <taxon>Flavobacteriia</taxon>
        <taxon>Flavobacteriales</taxon>
        <taxon>Flavobacteriaceae</taxon>
        <taxon>Flagellimonas</taxon>
    </lineage>
</organism>
<proteinExistence type="predicted"/>
<dbReference type="SUPFAM" id="SSF52309">
    <property type="entry name" value="N-(deoxy)ribosyltransferase-like"/>
    <property type="match status" value="1"/>
</dbReference>
<gene>
    <name evidence="1" type="ORF">M3P19_00905</name>
</gene>
<protein>
    <submittedName>
        <fullName evidence="1">Nucleoside 2-deoxyribosyltransferase</fullName>
    </submittedName>
</protein>
<evidence type="ECO:0000313" key="1">
    <source>
        <dbReference type="EMBL" id="MCL6272544.1"/>
    </source>
</evidence>